<reference evidence="20" key="1">
    <citation type="submission" date="2025-08" db="UniProtKB">
        <authorList>
            <consortium name="RefSeq"/>
        </authorList>
    </citation>
    <scope>IDENTIFICATION</scope>
</reference>
<keyword evidence="8" id="KW-0256">Endoplasmic reticulum</keyword>
<evidence type="ECO:0000256" key="4">
    <source>
        <dbReference type="ARBA" id="ARBA00012196"/>
    </source>
</evidence>
<dbReference type="InterPro" id="IPR019378">
    <property type="entry name" value="GDP-Fuc_O-FucTrfase"/>
</dbReference>
<sequence length="426" mass="50572">IIKSIANDILYCQKEKINEKCTSRQSYLSNKRYFLYDVNPPEGFNLRRDVYIRVATFLKQLIKDDKIFQWNVVLPPWGNLYHWQSVDLGSQQQIPWQTFFDMESLKKYLPVIELFEFIKEIPSENEETIIDVLYFLKNDEEMFRIGNFEDKNIFSDCLNTTIPYKKNSYKQYTGSFWGYTNVTAREVKCITFHGTTINLKKNLQPLLYRSIMFDHMEIPLHYNYGSVDYWNARRSMRYNTELHQISNDFRLKYLNSNDMDDRTIKLKDWRLDKKKRNAIGGPYLSIHLRRQDFLIGHAASSPTIEYAAFQIKAFLKLLDLKIVYIATDTNNQEYIDLKEKLKDYSVFRYIPTQFVKNKFKDGGIAIIDQIICSHARYFVGTHESTFSFRIQEDREILGFPTNTTFNVLCGNEIKCSIGNKWEIIWG</sequence>
<dbReference type="Gene3D" id="3.40.50.11350">
    <property type="match status" value="1"/>
</dbReference>
<keyword evidence="10" id="KW-1015">Disulfide bond</keyword>
<protein>
    <recommendedName>
        <fullName evidence="15">GDP-fucose protein O-fucosyltransferase 2</fullName>
        <ecNumber evidence="4">2.4.1.221</ecNumber>
    </recommendedName>
    <alternativeName>
        <fullName evidence="16">Peptide-O-fucosyltransferase 2</fullName>
    </alternativeName>
</protein>
<evidence type="ECO:0000256" key="3">
    <source>
        <dbReference type="ARBA" id="ARBA00004922"/>
    </source>
</evidence>
<evidence type="ECO:0000256" key="15">
    <source>
        <dbReference type="ARBA" id="ARBA00026232"/>
    </source>
</evidence>
<dbReference type="GO" id="GO:0046922">
    <property type="term" value="F:peptide-O-fucosyltransferase activity"/>
    <property type="evidence" value="ECO:0007669"/>
    <property type="project" value="UniProtKB-EC"/>
</dbReference>
<dbReference type="FunFam" id="3.40.50.11350:FF:000002">
    <property type="entry name" value="GDP-fucose protein O-fucosyltransferase 2"/>
    <property type="match status" value="1"/>
</dbReference>
<dbReference type="PANTHER" id="PTHR13398">
    <property type="entry name" value="GDP-FUCOSE PROTEIN O-FUCOSYLTRANSFERASE 2"/>
    <property type="match status" value="1"/>
</dbReference>
<evidence type="ECO:0000256" key="9">
    <source>
        <dbReference type="ARBA" id="ARBA00023034"/>
    </source>
</evidence>
<keyword evidence="5" id="KW-0328">Glycosyltransferase</keyword>
<name>A0AAJ6YS78_9HYME</name>
<dbReference type="Pfam" id="PF10250">
    <property type="entry name" value="O-FucT"/>
    <property type="match status" value="1"/>
</dbReference>
<dbReference type="GO" id="GO:0006004">
    <property type="term" value="P:fucose metabolic process"/>
    <property type="evidence" value="ECO:0007669"/>
    <property type="project" value="UniProtKB-KW"/>
</dbReference>
<dbReference type="EC" id="2.4.1.221" evidence="4"/>
<comment type="catalytic activity">
    <reaction evidence="18">
        <text>L-seryl-[protein] + GDP-beta-L-fucose = 3-O-(alpha-L-fucosyl)-L-seryl-[protein] + GDP + H(+)</text>
        <dbReference type="Rhea" id="RHEA:63644"/>
        <dbReference type="Rhea" id="RHEA-COMP:9863"/>
        <dbReference type="Rhea" id="RHEA-COMP:17914"/>
        <dbReference type="ChEBI" id="CHEBI:15378"/>
        <dbReference type="ChEBI" id="CHEBI:29999"/>
        <dbReference type="ChEBI" id="CHEBI:57273"/>
        <dbReference type="ChEBI" id="CHEBI:58189"/>
        <dbReference type="ChEBI" id="CHEBI:189632"/>
        <dbReference type="EC" id="2.4.1.221"/>
    </reaction>
    <physiologicalReaction direction="left-to-right" evidence="18">
        <dbReference type="Rhea" id="RHEA:63645"/>
    </physiologicalReaction>
</comment>
<keyword evidence="6" id="KW-0808">Transferase</keyword>
<evidence type="ECO:0000256" key="14">
    <source>
        <dbReference type="ARBA" id="ARBA00025803"/>
    </source>
</evidence>
<proteinExistence type="inferred from homology"/>
<dbReference type="Gene3D" id="3.40.50.11340">
    <property type="match status" value="1"/>
</dbReference>
<keyword evidence="11" id="KW-0325">Glycoprotein</keyword>
<keyword evidence="13" id="KW-0119">Carbohydrate metabolism</keyword>
<comment type="catalytic activity">
    <reaction evidence="17">
        <text>L-threonyl-[protein] + GDP-beta-L-fucose = 3-O-(alpha-L-fucosyl)-L-threonyl-[protein] + GDP + H(+)</text>
        <dbReference type="Rhea" id="RHEA:70491"/>
        <dbReference type="Rhea" id="RHEA-COMP:11060"/>
        <dbReference type="Rhea" id="RHEA-COMP:17915"/>
        <dbReference type="ChEBI" id="CHEBI:15378"/>
        <dbReference type="ChEBI" id="CHEBI:30013"/>
        <dbReference type="ChEBI" id="CHEBI:57273"/>
        <dbReference type="ChEBI" id="CHEBI:58189"/>
        <dbReference type="ChEBI" id="CHEBI:189631"/>
        <dbReference type="EC" id="2.4.1.221"/>
    </reaction>
    <physiologicalReaction direction="left-to-right" evidence="17">
        <dbReference type="Rhea" id="RHEA:70492"/>
    </physiologicalReaction>
</comment>
<evidence type="ECO:0000256" key="13">
    <source>
        <dbReference type="ARBA" id="ARBA00023277"/>
    </source>
</evidence>
<evidence type="ECO:0000256" key="6">
    <source>
        <dbReference type="ARBA" id="ARBA00022679"/>
    </source>
</evidence>
<feature type="non-terminal residue" evidence="20">
    <location>
        <position position="1"/>
    </location>
</feature>
<dbReference type="InterPro" id="IPR045130">
    <property type="entry name" value="OFUT2-like"/>
</dbReference>
<comment type="pathway">
    <text evidence="3">Protein modification; protein glycosylation.</text>
</comment>
<evidence type="ECO:0000256" key="16">
    <source>
        <dbReference type="ARBA" id="ARBA00033083"/>
    </source>
</evidence>
<dbReference type="GO" id="GO:0005783">
    <property type="term" value="C:endoplasmic reticulum"/>
    <property type="evidence" value="ECO:0007669"/>
    <property type="project" value="UniProtKB-SubCell"/>
</dbReference>
<accession>A0AAJ6YS78</accession>
<evidence type="ECO:0000256" key="11">
    <source>
        <dbReference type="ARBA" id="ARBA00023180"/>
    </source>
</evidence>
<evidence type="ECO:0000313" key="20">
    <source>
        <dbReference type="RefSeq" id="XP_011503317.1"/>
    </source>
</evidence>
<dbReference type="CTD" id="31098"/>
<evidence type="ECO:0000256" key="7">
    <source>
        <dbReference type="ARBA" id="ARBA00022729"/>
    </source>
</evidence>
<evidence type="ECO:0000256" key="18">
    <source>
        <dbReference type="ARBA" id="ARBA00048647"/>
    </source>
</evidence>
<dbReference type="AlphaFoldDB" id="A0AAJ6YS78"/>
<dbReference type="GeneID" id="105366534"/>
<keyword evidence="7" id="KW-0732">Signal</keyword>
<keyword evidence="19" id="KW-1185">Reference proteome</keyword>
<dbReference type="GO" id="GO:0005794">
    <property type="term" value="C:Golgi apparatus"/>
    <property type="evidence" value="ECO:0007669"/>
    <property type="project" value="UniProtKB-SubCell"/>
</dbReference>
<evidence type="ECO:0000256" key="2">
    <source>
        <dbReference type="ARBA" id="ARBA00004555"/>
    </source>
</evidence>
<organism evidence="19 20">
    <name type="scientific">Ceratosolen solmsi marchali</name>
    <dbReference type="NCBI Taxonomy" id="326594"/>
    <lineage>
        <taxon>Eukaryota</taxon>
        <taxon>Metazoa</taxon>
        <taxon>Ecdysozoa</taxon>
        <taxon>Arthropoda</taxon>
        <taxon>Hexapoda</taxon>
        <taxon>Insecta</taxon>
        <taxon>Pterygota</taxon>
        <taxon>Neoptera</taxon>
        <taxon>Endopterygota</taxon>
        <taxon>Hymenoptera</taxon>
        <taxon>Apocrita</taxon>
        <taxon>Proctotrupomorpha</taxon>
        <taxon>Chalcidoidea</taxon>
        <taxon>Agaonidae</taxon>
        <taxon>Agaoninae</taxon>
        <taxon>Ceratosolen</taxon>
    </lineage>
</organism>
<evidence type="ECO:0000256" key="17">
    <source>
        <dbReference type="ARBA" id="ARBA00047273"/>
    </source>
</evidence>
<evidence type="ECO:0000256" key="5">
    <source>
        <dbReference type="ARBA" id="ARBA00022676"/>
    </source>
</evidence>
<comment type="subcellular location">
    <subcellularLocation>
        <location evidence="1">Endoplasmic reticulum</location>
    </subcellularLocation>
    <subcellularLocation>
        <location evidence="2">Golgi apparatus</location>
    </subcellularLocation>
</comment>
<evidence type="ECO:0000256" key="10">
    <source>
        <dbReference type="ARBA" id="ARBA00023157"/>
    </source>
</evidence>
<comment type="similarity">
    <text evidence="14">Belongs to the glycosyltransferase 68 family.</text>
</comment>
<dbReference type="PANTHER" id="PTHR13398:SF0">
    <property type="entry name" value="GDP-FUCOSE PROTEIN O-FUCOSYLTRANSFERASE 2"/>
    <property type="match status" value="1"/>
</dbReference>
<dbReference type="RefSeq" id="XP_011503317.1">
    <property type="nucleotide sequence ID" value="XM_011505015.1"/>
</dbReference>
<keyword evidence="9" id="KW-0333">Golgi apparatus</keyword>
<dbReference type="Proteomes" id="UP000695007">
    <property type="component" value="Unplaced"/>
</dbReference>
<keyword evidence="12" id="KW-0294">Fucose metabolism</keyword>
<gene>
    <name evidence="20" type="primary">LOC105366534</name>
</gene>
<dbReference type="CDD" id="cd11298">
    <property type="entry name" value="O-FucT-2"/>
    <property type="match status" value="1"/>
</dbReference>
<evidence type="ECO:0000313" key="19">
    <source>
        <dbReference type="Proteomes" id="UP000695007"/>
    </source>
</evidence>
<dbReference type="KEGG" id="csol:105366534"/>
<evidence type="ECO:0000256" key="1">
    <source>
        <dbReference type="ARBA" id="ARBA00004240"/>
    </source>
</evidence>
<evidence type="ECO:0000256" key="8">
    <source>
        <dbReference type="ARBA" id="ARBA00022824"/>
    </source>
</evidence>
<evidence type="ECO:0000256" key="12">
    <source>
        <dbReference type="ARBA" id="ARBA00023253"/>
    </source>
</evidence>